<dbReference type="EMBL" id="AP023418">
    <property type="protein sequence ID" value="BCK80401.1"/>
    <property type="molecule type" value="Genomic_DNA"/>
</dbReference>
<dbReference type="PANTHER" id="PTHR42967">
    <property type="entry name" value="METAL DEPENDENT HYDROLASE"/>
    <property type="match status" value="1"/>
</dbReference>
<name>A0A810Q4P2_9FIRM</name>
<dbReference type="Gene3D" id="3.60.15.10">
    <property type="entry name" value="Ribonuclease Z/Hydroxyacylglutathione hydrolase-like"/>
    <property type="match status" value="1"/>
</dbReference>
<keyword evidence="2" id="KW-1185">Reference proteome</keyword>
<dbReference type="SUPFAM" id="SSF56281">
    <property type="entry name" value="Metallo-hydrolase/oxidoreductase"/>
    <property type="match status" value="1"/>
</dbReference>
<gene>
    <name evidence="1" type="ORF">MM50RIKEN_01640</name>
</gene>
<organism evidence="1 2">
    <name type="scientific">Vescimonas coprocola</name>
    <dbReference type="NCBI Taxonomy" id="2714355"/>
    <lineage>
        <taxon>Bacteria</taxon>
        <taxon>Bacillati</taxon>
        <taxon>Bacillota</taxon>
        <taxon>Clostridia</taxon>
        <taxon>Eubacteriales</taxon>
        <taxon>Oscillospiraceae</taxon>
        <taxon>Vescimonas</taxon>
    </lineage>
</organism>
<accession>A0A810Q4P2</accession>
<dbReference type="RefSeq" id="WP_213541366.1">
    <property type="nucleotide sequence ID" value="NZ_AP023418.1"/>
</dbReference>
<evidence type="ECO:0000313" key="2">
    <source>
        <dbReference type="Proteomes" id="UP000681035"/>
    </source>
</evidence>
<protein>
    <submittedName>
        <fullName evidence="1">MBL fold metallo-hydrolase</fullName>
    </submittedName>
</protein>
<dbReference type="Pfam" id="PF13483">
    <property type="entry name" value="Lactamase_B_3"/>
    <property type="match status" value="1"/>
</dbReference>
<dbReference type="AlphaFoldDB" id="A0A810Q4P2"/>
<sequence>MYITWLGHSCFRLESAGYGLVIDPYRVVAGYPPLRVEANAVYISHHHFDHDCLEAVTLLPGGENPFTVETFSTFHDDCQGALRGDNTVHIFRAEGMTVVHLGDLGCALTAAQEEKISGCDALMLPVGGTYTIDAAAAAELVRRLHPRLVLPMHFRRGEQGFPELTTLEDFLSRLPEQPVHRLTGETLDLTSKGTSGVVIFPRR</sequence>
<dbReference type="Proteomes" id="UP000681035">
    <property type="component" value="Chromosome"/>
</dbReference>
<proteinExistence type="predicted"/>
<dbReference type="InterPro" id="IPR036866">
    <property type="entry name" value="RibonucZ/Hydroxyglut_hydro"/>
</dbReference>
<dbReference type="KEGG" id="vcop:MM50RIKEN_01640"/>
<dbReference type="PANTHER" id="PTHR42967:SF1">
    <property type="entry name" value="MBL FOLD METALLO-HYDROLASE"/>
    <property type="match status" value="1"/>
</dbReference>
<reference evidence="1" key="1">
    <citation type="submission" date="2020-09" db="EMBL/GenBank/DDBJ databases">
        <title>New species isolated from human feces.</title>
        <authorList>
            <person name="Kitahara M."/>
            <person name="Shigeno Y."/>
            <person name="Shime M."/>
            <person name="Matsumoto Y."/>
            <person name="Nakamura S."/>
            <person name="Motooka D."/>
            <person name="Fukuoka S."/>
            <person name="Nishikawa H."/>
            <person name="Benno Y."/>
        </authorList>
    </citation>
    <scope>NUCLEOTIDE SEQUENCE</scope>
    <source>
        <strain evidence="1">MM50</strain>
    </source>
</reference>
<evidence type="ECO:0000313" key="1">
    <source>
        <dbReference type="EMBL" id="BCK80401.1"/>
    </source>
</evidence>